<proteinExistence type="inferred from homology"/>
<dbReference type="InterPro" id="IPR013249">
    <property type="entry name" value="RNA_pol_sigma70_r4_t2"/>
</dbReference>
<keyword evidence="9" id="KW-1185">Reference proteome</keyword>
<evidence type="ECO:0000313" key="9">
    <source>
        <dbReference type="Proteomes" id="UP000256520"/>
    </source>
</evidence>
<keyword evidence="8" id="KW-0548">Nucleotidyltransferase</keyword>
<keyword evidence="5" id="KW-0804">Transcription</keyword>
<dbReference type="GO" id="GO:0006352">
    <property type="term" value="P:DNA-templated transcription initiation"/>
    <property type="evidence" value="ECO:0007669"/>
    <property type="project" value="InterPro"/>
</dbReference>
<evidence type="ECO:0000259" key="6">
    <source>
        <dbReference type="Pfam" id="PF04542"/>
    </source>
</evidence>
<evidence type="ECO:0000256" key="3">
    <source>
        <dbReference type="ARBA" id="ARBA00023082"/>
    </source>
</evidence>
<dbReference type="GO" id="GO:0003677">
    <property type="term" value="F:DNA binding"/>
    <property type="evidence" value="ECO:0007669"/>
    <property type="project" value="UniProtKB-KW"/>
</dbReference>
<accession>A0A3D8PIT7</accession>
<evidence type="ECO:0000313" key="8">
    <source>
        <dbReference type="EMBL" id="RDW15151.1"/>
    </source>
</evidence>
<keyword evidence="3" id="KW-0731">Sigma factor</keyword>
<gene>
    <name evidence="8" type="ORF">CWR45_18485</name>
</gene>
<keyword evidence="8" id="KW-0808">Transferase</keyword>
<dbReference type="InterPro" id="IPR013324">
    <property type="entry name" value="RNA_pol_sigma_r3/r4-like"/>
</dbReference>
<dbReference type="SUPFAM" id="SSF88659">
    <property type="entry name" value="Sigma3 and sigma4 domains of RNA polymerase sigma factors"/>
    <property type="match status" value="1"/>
</dbReference>
<dbReference type="PANTHER" id="PTHR43133">
    <property type="entry name" value="RNA POLYMERASE ECF-TYPE SIGMA FACTO"/>
    <property type="match status" value="1"/>
</dbReference>
<comment type="caution">
    <text evidence="8">The sequence shown here is derived from an EMBL/GenBank/DDBJ whole genome shotgun (WGS) entry which is preliminary data.</text>
</comment>
<dbReference type="InterPro" id="IPR013325">
    <property type="entry name" value="RNA_pol_sigma_r2"/>
</dbReference>
<dbReference type="Pfam" id="PF04542">
    <property type="entry name" value="Sigma70_r2"/>
    <property type="match status" value="1"/>
</dbReference>
<dbReference type="InterPro" id="IPR039425">
    <property type="entry name" value="RNA_pol_sigma-70-like"/>
</dbReference>
<evidence type="ECO:0000256" key="2">
    <source>
        <dbReference type="ARBA" id="ARBA00023015"/>
    </source>
</evidence>
<reference evidence="9" key="1">
    <citation type="submission" date="2017-11" db="EMBL/GenBank/DDBJ databases">
        <authorList>
            <person name="Zhu W."/>
        </authorList>
    </citation>
    <scope>NUCLEOTIDE SEQUENCE [LARGE SCALE GENOMIC DNA]</scope>
    <source>
        <strain evidence="9">CAU 1051</strain>
    </source>
</reference>
<protein>
    <submittedName>
        <fullName evidence="8">RNA polymerase subunit sigma-70</fullName>
        <ecNumber evidence="8">2.7.7.6</ecNumber>
    </submittedName>
</protein>
<evidence type="ECO:0000256" key="5">
    <source>
        <dbReference type="ARBA" id="ARBA00023163"/>
    </source>
</evidence>
<dbReference type="Gene3D" id="1.10.1740.10">
    <property type="match status" value="1"/>
</dbReference>
<dbReference type="Gene3D" id="1.10.10.10">
    <property type="entry name" value="Winged helix-like DNA-binding domain superfamily/Winged helix DNA-binding domain"/>
    <property type="match status" value="1"/>
</dbReference>
<dbReference type="GO" id="GO:0003899">
    <property type="term" value="F:DNA-directed RNA polymerase activity"/>
    <property type="evidence" value="ECO:0007669"/>
    <property type="project" value="UniProtKB-EC"/>
</dbReference>
<dbReference type="InterPro" id="IPR007627">
    <property type="entry name" value="RNA_pol_sigma70_r2"/>
</dbReference>
<sequence length="188" mass="21942">MKSNDKNFVKRLQMEKEDALEYIVNQYLQLVKGISFKILGPMQNEGLLEECINDIFLSIWNNAKKFKGNSSNFKYWVAAIARFKAIDYYRRAIKNNEVGADYIEFPDHYSVEEEIIQAENKKEVLDLIRTLDPIDQKIMIMRYFLDMHSEEISQKLGITKSAVDSRIFRGRKKLNKQAENYILGGSLG</sequence>
<dbReference type="Proteomes" id="UP000256520">
    <property type="component" value="Unassembled WGS sequence"/>
</dbReference>
<feature type="domain" description="RNA polymerase sigma factor 70 region 4 type 2" evidence="7">
    <location>
        <begin position="123"/>
        <end position="174"/>
    </location>
</feature>
<dbReference type="AlphaFoldDB" id="A0A3D8PIT7"/>
<keyword evidence="2" id="KW-0805">Transcription regulation</keyword>
<dbReference type="CDD" id="cd06171">
    <property type="entry name" value="Sigma70_r4"/>
    <property type="match status" value="1"/>
</dbReference>
<dbReference type="GO" id="GO:0016987">
    <property type="term" value="F:sigma factor activity"/>
    <property type="evidence" value="ECO:0007669"/>
    <property type="project" value="UniProtKB-KW"/>
</dbReference>
<dbReference type="EC" id="2.7.7.6" evidence="8"/>
<dbReference type="OrthoDB" id="2678696at2"/>
<dbReference type="SUPFAM" id="SSF88946">
    <property type="entry name" value="Sigma2 domain of RNA polymerase sigma factors"/>
    <property type="match status" value="1"/>
</dbReference>
<dbReference type="Pfam" id="PF08281">
    <property type="entry name" value="Sigma70_r4_2"/>
    <property type="match status" value="1"/>
</dbReference>
<dbReference type="NCBIfam" id="TIGR02937">
    <property type="entry name" value="sigma70-ECF"/>
    <property type="match status" value="1"/>
</dbReference>
<dbReference type="InterPro" id="IPR036388">
    <property type="entry name" value="WH-like_DNA-bd_sf"/>
</dbReference>
<organism evidence="8 9">
    <name type="scientific">Oceanobacillus chungangensis</name>
    <dbReference type="NCBI Taxonomy" id="1229152"/>
    <lineage>
        <taxon>Bacteria</taxon>
        <taxon>Bacillati</taxon>
        <taxon>Bacillota</taxon>
        <taxon>Bacilli</taxon>
        <taxon>Bacillales</taxon>
        <taxon>Bacillaceae</taxon>
        <taxon>Oceanobacillus</taxon>
    </lineage>
</organism>
<dbReference type="EMBL" id="PIOD01000026">
    <property type="protein sequence ID" value="RDW15151.1"/>
    <property type="molecule type" value="Genomic_DNA"/>
</dbReference>
<evidence type="ECO:0000256" key="1">
    <source>
        <dbReference type="ARBA" id="ARBA00010641"/>
    </source>
</evidence>
<keyword evidence="4" id="KW-0238">DNA-binding</keyword>
<dbReference type="PANTHER" id="PTHR43133:SF8">
    <property type="entry name" value="RNA POLYMERASE SIGMA FACTOR HI_1459-RELATED"/>
    <property type="match status" value="1"/>
</dbReference>
<feature type="domain" description="RNA polymerase sigma-70 region 2" evidence="6">
    <location>
        <begin position="24"/>
        <end position="92"/>
    </location>
</feature>
<dbReference type="RefSeq" id="WP_115751340.1">
    <property type="nucleotide sequence ID" value="NZ_PIOD01000026.1"/>
</dbReference>
<dbReference type="InterPro" id="IPR014284">
    <property type="entry name" value="RNA_pol_sigma-70_dom"/>
</dbReference>
<evidence type="ECO:0000256" key="4">
    <source>
        <dbReference type="ARBA" id="ARBA00023125"/>
    </source>
</evidence>
<evidence type="ECO:0000259" key="7">
    <source>
        <dbReference type="Pfam" id="PF08281"/>
    </source>
</evidence>
<comment type="similarity">
    <text evidence="1">Belongs to the sigma-70 factor family. ECF subfamily.</text>
</comment>
<name>A0A3D8PIT7_9BACI</name>